<evidence type="ECO:0000313" key="1">
    <source>
        <dbReference type="EMBL" id="OHT23325.1"/>
    </source>
</evidence>
<dbReference type="AlphaFoldDB" id="A0A1S1HM45"/>
<dbReference type="Proteomes" id="UP000179588">
    <property type="component" value="Unassembled WGS sequence"/>
</dbReference>
<proteinExistence type="predicted"/>
<sequence>MVGVIYFLSDSINSKNAKIKQLNNDLIAQAAITADYEKRIKSLHELDTKHTTELANAKAEIDQLRIAAERNPERVYIRASCPKGESNTTSGLDDGTAARPTDSAIGNYWLLRQRIAESKQMMLGLQDYIRTECLQ</sequence>
<protein>
    <submittedName>
        <fullName evidence="1">Lysozyme</fullName>
    </submittedName>
</protein>
<dbReference type="Pfam" id="PF03245">
    <property type="entry name" value="Phage_lysis"/>
    <property type="match status" value="1"/>
</dbReference>
<dbReference type="InterPro" id="IPR004929">
    <property type="entry name" value="I-spanin"/>
</dbReference>
<comment type="caution">
    <text evidence="1">The sequence shown here is derived from an EMBL/GenBank/DDBJ whole genome shotgun (WGS) entry which is preliminary data.</text>
</comment>
<evidence type="ECO:0000313" key="2">
    <source>
        <dbReference type="Proteomes" id="UP000179588"/>
    </source>
</evidence>
<dbReference type="GO" id="GO:0044659">
    <property type="term" value="P:viral release from host cell by cytolysis"/>
    <property type="evidence" value="ECO:0007669"/>
    <property type="project" value="InterPro"/>
</dbReference>
<keyword evidence="2" id="KW-1185">Reference proteome</keyword>
<gene>
    <name evidence="1" type="ORF">A3Q29_06915</name>
</gene>
<reference evidence="1 2" key="1">
    <citation type="submission" date="2016-03" db="EMBL/GenBank/DDBJ databases">
        <title>Genome sequence of Providencia stuartii strain, isolated from the salivary glands of larval Lucilia sericata.</title>
        <authorList>
            <person name="Yuan Y."/>
            <person name="Zhang Y."/>
            <person name="Fu S."/>
            <person name="Crippen T.L."/>
            <person name="Visi D."/>
            <person name="Benbow M.E."/>
            <person name="Allen M."/>
            <person name="Tomberlin J.K."/>
            <person name="Sze S.-H."/>
            <person name="Tarone A.M."/>
        </authorList>
    </citation>
    <scope>NUCLEOTIDE SEQUENCE [LARGE SCALE GENOMIC DNA]</scope>
    <source>
        <strain evidence="1 2">Crippen</strain>
    </source>
</reference>
<organism evidence="1 2">
    <name type="scientific">Providencia stuartii</name>
    <dbReference type="NCBI Taxonomy" id="588"/>
    <lineage>
        <taxon>Bacteria</taxon>
        <taxon>Pseudomonadati</taxon>
        <taxon>Pseudomonadota</taxon>
        <taxon>Gammaproteobacteria</taxon>
        <taxon>Enterobacterales</taxon>
        <taxon>Morganellaceae</taxon>
        <taxon>Providencia</taxon>
    </lineage>
</organism>
<accession>A0A1S1HM45</accession>
<name>A0A1S1HM45_PROST</name>
<dbReference type="EMBL" id="LVIE01000190">
    <property type="protein sequence ID" value="OHT23325.1"/>
    <property type="molecule type" value="Genomic_DNA"/>
</dbReference>